<feature type="compositionally biased region" description="Low complexity" evidence="1">
    <location>
        <begin position="107"/>
        <end position="124"/>
    </location>
</feature>
<evidence type="ECO:0000313" key="2">
    <source>
        <dbReference type="EMBL" id="VDP68219.1"/>
    </source>
</evidence>
<feature type="compositionally biased region" description="Basic residues" evidence="1">
    <location>
        <begin position="128"/>
        <end position="141"/>
    </location>
</feature>
<feature type="region of interest" description="Disordered" evidence="1">
    <location>
        <begin position="104"/>
        <end position="160"/>
    </location>
</feature>
<gene>
    <name evidence="2" type="ORF">ECPE_LOCUS3027</name>
</gene>
<name>A0A183A7U2_9TREM</name>
<feature type="region of interest" description="Disordered" evidence="1">
    <location>
        <begin position="369"/>
        <end position="408"/>
    </location>
</feature>
<evidence type="ECO:0000256" key="1">
    <source>
        <dbReference type="SAM" id="MobiDB-lite"/>
    </source>
</evidence>
<sequence length="915" mass="100746">MKKVDISLSEETGTFRLPINSLPDSPDSSSTNCRLQPYQRSSHPKALPSFKSSKSVSSLTSTSSGELNKSPSMTNEKFAQMLPYELKPSDSANHSLECQCLLEPHSNKSSPRSANAANSSLNTSTIQRCRRRRRPHHRKMLHCGSAHSGETGHRIERAEQRRERSRLAAQIRRNRESQNLMLLQNALPISTEVLGLHGIVTEAGGLLNLFTKEEDPALVEDLFSLLNPSDPEFESNSPVSNRHSNGLTTSGSALTSKSTSAINLEKADIIRITGHTLFLLNHMYRYLGTTATPTLSLHSQSLYGLLIDPTDMRIVYATPALAERIGWTWINLIGNSLNNVIHPNWNRFSSSVSPCPPDTDNRNVKIGAIDDTDESGCSSDTEAAQQTDDAHASLSLGGVRQQQQQQRSQPTLSELQLCLLQPIPQHCRPYLRSLPTEARVGPPTISQADHLQESRGSRRRRSRRRRSVGRAKQSPGSAVFLKNSNSGTENIADDSYDGLDPNACDLIAQLSQFDLSSITAVNDESPPCPCASCTMNPGVRHDIPFRMQLDLTGKILSVEGSLDHPRDLPSGSSLCGRPFLALVHLDDLERVLQSMQNVLRYRSMGWTAIYRISVQWPDSIPCSTRRTYRWVRTLFEPISDNNAALHCWHQSIGLSPESVHWSDMPSKPYSEPLFLYEEGNWHTKRTAESIGPLLSDKTAATPTLPSCVDSEIDPISLQSDRKTVVFPSNPQTVTTANPSPTPFPLPPGVRALRIIQMPEQKRWTVEIPSTAMSNRSYPRKVSILMRKHAQLSPTAYKPRHSGLVSLPKEGYVLSLSSSSFTGTPQSDVSHGSCPSVYPSPLGGVGYTPWLPSDPGSISTPFLSPSVEELAHVSLGSPLEQLDQTVLMDMMDDQAVLDCPADDQPLFVATAEAFLA</sequence>
<organism evidence="4">
    <name type="scientific">Echinostoma caproni</name>
    <dbReference type="NCBI Taxonomy" id="27848"/>
    <lineage>
        <taxon>Eukaryota</taxon>
        <taxon>Metazoa</taxon>
        <taxon>Spiralia</taxon>
        <taxon>Lophotrochozoa</taxon>
        <taxon>Platyhelminthes</taxon>
        <taxon>Trematoda</taxon>
        <taxon>Digenea</taxon>
        <taxon>Plagiorchiida</taxon>
        <taxon>Echinostomata</taxon>
        <taxon>Echinostomatoidea</taxon>
        <taxon>Echinostomatidae</taxon>
        <taxon>Echinostoma</taxon>
    </lineage>
</organism>
<dbReference type="EMBL" id="UZAN01040038">
    <property type="protein sequence ID" value="VDP68219.1"/>
    <property type="molecule type" value="Genomic_DNA"/>
</dbReference>
<feature type="compositionally biased region" description="Low complexity" evidence="1">
    <location>
        <begin position="49"/>
        <end position="64"/>
    </location>
</feature>
<evidence type="ECO:0000313" key="4">
    <source>
        <dbReference type="WBParaSite" id="ECPE_0000303001-mRNA-1"/>
    </source>
</evidence>
<evidence type="ECO:0000313" key="3">
    <source>
        <dbReference type="Proteomes" id="UP000272942"/>
    </source>
</evidence>
<feature type="region of interest" description="Disordered" evidence="1">
    <location>
        <begin position="233"/>
        <end position="254"/>
    </location>
</feature>
<proteinExistence type="predicted"/>
<reference evidence="4" key="1">
    <citation type="submission" date="2016-06" db="UniProtKB">
        <authorList>
            <consortium name="WormBaseParasite"/>
        </authorList>
    </citation>
    <scope>IDENTIFICATION</scope>
</reference>
<dbReference type="SUPFAM" id="SSF55785">
    <property type="entry name" value="PYP-like sensor domain (PAS domain)"/>
    <property type="match status" value="1"/>
</dbReference>
<feature type="compositionally biased region" description="Polar residues" evidence="1">
    <location>
        <begin position="234"/>
        <end position="254"/>
    </location>
</feature>
<feature type="compositionally biased region" description="Polar residues" evidence="1">
    <location>
        <begin position="22"/>
        <end position="41"/>
    </location>
</feature>
<keyword evidence="3" id="KW-1185">Reference proteome</keyword>
<feature type="region of interest" description="Disordered" evidence="1">
    <location>
        <begin position="438"/>
        <end position="487"/>
    </location>
</feature>
<dbReference type="InterPro" id="IPR035965">
    <property type="entry name" value="PAS-like_dom_sf"/>
</dbReference>
<dbReference type="WBParaSite" id="ECPE_0000303001-mRNA-1">
    <property type="protein sequence ID" value="ECPE_0000303001-mRNA-1"/>
    <property type="gene ID" value="ECPE_0000303001"/>
</dbReference>
<feature type="compositionally biased region" description="Basic residues" evidence="1">
    <location>
        <begin position="457"/>
        <end position="469"/>
    </location>
</feature>
<feature type="compositionally biased region" description="Polar residues" evidence="1">
    <location>
        <begin position="375"/>
        <end position="387"/>
    </location>
</feature>
<protein>
    <submittedName>
        <fullName evidence="4">PAS domain-containing protein</fullName>
    </submittedName>
</protein>
<dbReference type="AlphaFoldDB" id="A0A183A7U2"/>
<reference evidence="2 3" key="2">
    <citation type="submission" date="2018-11" db="EMBL/GenBank/DDBJ databases">
        <authorList>
            <consortium name="Pathogen Informatics"/>
        </authorList>
    </citation>
    <scope>NUCLEOTIDE SEQUENCE [LARGE SCALE GENOMIC DNA]</scope>
    <source>
        <strain evidence="2 3">Egypt</strain>
    </source>
</reference>
<dbReference type="OrthoDB" id="6288634at2759"/>
<accession>A0A183A7U2</accession>
<feature type="compositionally biased region" description="Basic and acidic residues" evidence="1">
    <location>
        <begin position="150"/>
        <end position="160"/>
    </location>
</feature>
<dbReference type="Proteomes" id="UP000272942">
    <property type="component" value="Unassembled WGS sequence"/>
</dbReference>
<dbReference type="Gene3D" id="3.30.450.20">
    <property type="entry name" value="PAS domain"/>
    <property type="match status" value="1"/>
</dbReference>
<feature type="region of interest" description="Disordered" evidence="1">
    <location>
        <begin position="1"/>
        <end position="72"/>
    </location>
</feature>